<evidence type="ECO:0000313" key="7">
    <source>
        <dbReference type="EMBL" id="GAA4819546.1"/>
    </source>
</evidence>
<keyword evidence="8" id="KW-1185">Reference proteome</keyword>
<keyword evidence="2" id="KW-0808">Transferase</keyword>
<evidence type="ECO:0000259" key="6">
    <source>
        <dbReference type="Pfam" id="PF13439"/>
    </source>
</evidence>
<organism evidence="7 8">
    <name type="scientific">Streptomyces ziwulingensis</name>
    <dbReference type="NCBI Taxonomy" id="1045501"/>
    <lineage>
        <taxon>Bacteria</taxon>
        <taxon>Bacillati</taxon>
        <taxon>Actinomycetota</taxon>
        <taxon>Actinomycetes</taxon>
        <taxon>Kitasatosporales</taxon>
        <taxon>Streptomycetaceae</taxon>
        <taxon>Streptomyces</taxon>
    </lineage>
</organism>
<comment type="caution">
    <text evidence="7">The sequence shown here is derived from an EMBL/GenBank/DDBJ whole genome shotgun (WGS) entry which is preliminary data.</text>
</comment>
<evidence type="ECO:0000259" key="5">
    <source>
        <dbReference type="Pfam" id="PF04230"/>
    </source>
</evidence>
<reference evidence="8" key="1">
    <citation type="journal article" date="2019" name="Int. J. Syst. Evol. Microbiol.">
        <title>The Global Catalogue of Microorganisms (GCM) 10K type strain sequencing project: providing services to taxonomists for standard genome sequencing and annotation.</title>
        <authorList>
            <consortium name="The Broad Institute Genomics Platform"/>
            <consortium name="The Broad Institute Genome Sequencing Center for Infectious Disease"/>
            <person name="Wu L."/>
            <person name="Ma J."/>
        </authorList>
    </citation>
    <scope>NUCLEOTIDE SEQUENCE [LARGE SCALE GENOMIC DNA]</scope>
    <source>
        <strain evidence="8">JCM 18081</strain>
    </source>
</reference>
<dbReference type="Proteomes" id="UP001501265">
    <property type="component" value="Unassembled WGS sequence"/>
</dbReference>
<keyword evidence="3" id="KW-0812">Transmembrane</keyword>
<accession>A0ABP9D1D2</accession>
<gene>
    <name evidence="7" type="ORF">GCM10023220_60410</name>
</gene>
<feature type="domain" description="Glycosyltransferase subfamily 4-like N-terminal" evidence="6">
    <location>
        <begin position="437"/>
        <end position="604"/>
    </location>
</feature>
<evidence type="ECO:0000256" key="1">
    <source>
        <dbReference type="ARBA" id="ARBA00022676"/>
    </source>
</evidence>
<feature type="transmembrane region" description="Helical" evidence="3">
    <location>
        <begin position="78"/>
        <end position="99"/>
    </location>
</feature>
<keyword evidence="1" id="KW-0328">Glycosyltransferase</keyword>
<dbReference type="Pfam" id="PF04230">
    <property type="entry name" value="PS_pyruv_trans"/>
    <property type="match status" value="1"/>
</dbReference>
<dbReference type="InterPro" id="IPR007345">
    <property type="entry name" value="Polysacch_pyruvyl_Trfase"/>
</dbReference>
<dbReference type="SUPFAM" id="SSF53756">
    <property type="entry name" value="UDP-Glycosyltransferase/glycogen phosphorylase"/>
    <property type="match status" value="2"/>
</dbReference>
<keyword evidence="3" id="KW-1133">Transmembrane helix</keyword>
<dbReference type="PANTHER" id="PTHR36836:SF1">
    <property type="entry name" value="COLANIC ACID BIOSYNTHESIS PROTEIN WCAK"/>
    <property type="match status" value="1"/>
</dbReference>
<feature type="domain" description="Polysaccharide pyruvyl transferase" evidence="5">
    <location>
        <begin position="13"/>
        <end position="352"/>
    </location>
</feature>
<dbReference type="RefSeq" id="WP_345623734.1">
    <property type="nucleotide sequence ID" value="NZ_BAABIG010000079.1"/>
</dbReference>
<name>A0ABP9D1D2_9ACTN</name>
<dbReference type="Pfam" id="PF00534">
    <property type="entry name" value="Glycos_transf_1"/>
    <property type="match status" value="1"/>
</dbReference>
<proteinExistence type="predicted"/>
<dbReference type="Pfam" id="PF13439">
    <property type="entry name" value="Glyco_transf_4"/>
    <property type="match status" value="1"/>
</dbReference>
<protein>
    <submittedName>
        <fullName evidence="7">Uncharacterized protein</fullName>
    </submittedName>
</protein>
<evidence type="ECO:0000256" key="3">
    <source>
        <dbReference type="SAM" id="Phobius"/>
    </source>
</evidence>
<dbReference type="InterPro" id="IPR001296">
    <property type="entry name" value="Glyco_trans_1"/>
</dbReference>
<dbReference type="InterPro" id="IPR028098">
    <property type="entry name" value="Glyco_trans_4-like_N"/>
</dbReference>
<sequence length="796" mass="86545">MNVVIVNAFERGNRGDAALLSVAIDQVRAAYPGARVRIAGFERPEEYPEFDGAENLGSVRRHIGREDTARIARVTGKLLAVLLALVAALPGGGPLVTVLARVLPAEIRREVHALATADLVLSLGGGYLRGTKDFPSDLSVAFLLLPLWLAARFGTPVVLGPQSYGPFPTRVQRTLMRRVLRHARLVSVREDISVRRLEEIGVRGRHLERGIDSAFAFRGRSTRPWRTELGVAPEARLVLVTARQHLPAAQQSAYESAMAATLGHLLAGPDCHVVLVPQVTCAFQADDDRIVNRRIAAQVDSDRLHLVDDASLDHHDVFALYGQADLILGTRFHSVIFGLLSGVPCAAIEYDHKTRGIMQDLGLGDWVLRMDEVRPGNLIPLVDRLIEESDGYRAHLRAVLPAYRARAEEFTGRLRSVVPPPRTRTVAVVSSYYPPKIGGVENYAARIAEGVAAAPGMRAVVLTTNPDGRRTRVAVENGVKVVRLGTWLKLSNSPLSPLWPLQVRRWLRREGVDVVNAHAPVPGLADLAVFAAKRRPTVLTYHAGTMHKQDAGNGLANRIITVYERSVLPRLMRRTTVPVAVAPGSMAYGRPRAQEIPPGVDIHRWTPGPRPSERPATVVYVGRMDSTSRWKGVDQLVRAFALLTDLPGARLKLIGGGDDVENMLKLAAELGIADRVIAAGELRGDDLVDAVRQARAGVLSSVSDAECFGTALAEAQACGTPAVGTAVGGLPFTVADGETGLIVPPRDPEALAAALRTLLTDDELADRMGRAARARVVEKYDWQRLTERYLELFRSL</sequence>
<dbReference type="EMBL" id="BAABIG010000079">
    <property type="protein sequence ID" value="GAA4819546.1"/>
    <property type="molecule type" value="Genomic_DNA"/>
</dbReference>
<dbReference type="CDD" id="cd03801">
    <property type="entry name" value="GT4_PimA-like"/>
    <property type="match status" value="1"/>
</dbReference>
<feature type="domain" description="Glycosyl transferase family 1" evidence="4">
    <location>
        <begin position="612"/>
        <end position="774"/>
    </location>
</feature>
<dbReference type="PANTHER" id="PTHR36836">
    <property type="entry name" value="COLANIC ACID BIOSYNTHESIS PROTEIN WCAK"/>
    <property type="match status" value="1"/>
</dbReference>
<evidence type="ECO:0000256" key="2">
    <source>
        <dbReference type="ARBA" id="ARBA00022679"/>
    </source>
</evidence>
<evidence type="ECO:0000313" key="8">
    <source>
        <dbReference type="Proteomes" id="UP001501265"/>
    </source>
</evidence>
<keyword evidence="3" id="KW-0472">Membrane</keyword>
<evidence type="ECO:0000259" key="4">
    <source>
        <dbReference type="Pfam" id="PF00534"/>
    </source>
</evidence>
<dbReference type="Gene3D" id="3.40.50.2000">
    <property type="entry name" value="Glycogen Phosphorylase B"/>
    <property type="match status" value="2"/>
</dbReference>